<feature type="domain" description="4-oxalocrotonate tautomerase-like" evidence="3">
    <location>
        <begin position="2"/>
        <end position="60"/>
    </location>
</feature>
<organism evidence="4 5">
    <name type="scientific">Cystobacter fuscus (strain ATCC 25194 / DSM 2262 / NBRC 100088 / M29)</name>
    <dbReference type="NCBI Taxonomy" id="1242864"/>
    <lineage>
        <taxon>Bacteria</taxon>
        <taxon>Pseudomonadati</taxon>
        <taxon>Myxococcota</taxon>
        <taxon>Myxococcia</taxon>
        <taxon>Myxococcales</taxon>
        <taxon>Cystobacterineae</taxon>
        <taxon>Archangiaceae</taxon>
        <taxon>Cystobacter</taxon>
    </lineage>
</organism>
<reference evidence="4" key="1">
    <citation type="submission" date="2013-05" db="EMBL/GenBank/DDBJ databases">
        <title>Genome assembly of Cystobacter fuscus DSM 2262.</title>
        <authorList>
            <person name="Sharma G."/>
            <person name="Khatri I."/>
            <person name="Kaur C."/>
            <person name="Mayilraj S."/>
            <person name="Subramanian S."/>
        </authorList>
    </citation>
    <scope>NUCLEOTIDE SEQUENCE [LARGE SCALE GENOMIC DNA]</scope>
    <source>
        <strain evidence="4">DSM 2262</strain>
    </source>
</reference>
<name>S9QIK3_CYSF2</name>
<dbReference type="Pfam" id="PF01361">
    <property type="entry name" value="Tautomerase"/>
    <property type="match status" value="1"/>
</dbReference>
<evidence type="ECO:0000259" key="3">
    <source>
        <dbReference type="Pfam" id="PF01361"/>
    </source>
</evidence>
<dbReference type="EMBL" id="ANAH02000066">
    <property type="protein sequence ID" value="EPX56303.1"/>
    <property type="molecule type" value="Genomic_DNA"/>
</dbReference>
<evidence type="ECO:0000313" key="4">
    <source>
        <dbReference type="EMBL" id="EPX56303.1"/>
    </source>
</evidence>
<evidence type="ECO:0000256" key="1">
    <source>
        <dbReference type="ARBA" id="ARBA00006723"/>
    </source>
</evidence>
<dbReference type="SUPFAM" id="SSF55331">
    <property type="entry name" value="Tautomerase/MIF"/>
    <property type="match status" value="1"/>
</dbReference>
<dbReference type="OrthoDB" id="9799841at2"/>
<dbReference type="PANTHER" id="PTHR35530">
    <property type="entry name" value="TAUTOMERASE-RELATED"/>
    <property type="match status" value="1"/>
</dbReference>
<dbReference type="Gene3D" id="3.30.429.10">
    <property type="entry name" value="Macrophage Migration Inhibitory Factor"/>
    <property type="match status" value="1"/>
</dbReference>
<gene>
    <name evidence="4" type="ORF">D187_007645</name>
</gene>
<accession>S9QIK3</accession>
<dbReference type="RefSeq" id="WP_002625281.1">
    <property type="nucleotide sequence ID" value="NZ_ANAH02000066.1"/>
</dbReference>
<keyword evidence="2" id="KW-0413">Isomerase</keyword>
<evidence type="ECO:0000256" key="2">
    <source>
        <dbReference type="ARBA" id="ARBA00023235"/>
    </source>
</evidence>
<sequence length="70" mass="8066">MPLVHIYVTPPLEDEGQRKELFRSVTEAISKSLEKPPEQTRILLHELPETDWSVAGETVDVRRRASKARK</sequence>
<protein>
    <recommendedName>
        <fullName evidence="3">4-oxalocrotonate tautomerase-like domain-containing protein</fullName>
    </recommendedName>
</protein>
<dbReference type="InterPro" id="IPR004370">
    <property type="entry name" value="4-OT-like_dom"/>
</dbReference>
<proteinExistence type="inferred from homology"/>
<dbReference type="InterPro" id="IPR014347">
    <property type="entry name" value="Tautomerase/MIF_sf"/>
</dbReference>
<dbReference type="Proteomes" id="UP000011682">
    <property type="component" value="Unassembled WGS sequence"/>
</dbReference>
<comment type="similarity">
    <text evidence="1">Belongs to the 4-oxalocrotonate tautomerase family.</text>
</comment>
<comment type="caution">
    <text evidence="4">The sequence shown here is derived from an EMBL/GenBank/DDBJ whole genome shotgun (WGS) entry which is preliminary data.</text>
</comment>
<keyword evidence="5" id="KW-1185">Reference proteome</keyword>
<dbReference type="PANTHER" id="PTHR35530:SF1">
    <property type="entry name" value="2-HYDROXYMUCONATE TAUTOMERASE"/>
    <property type="match status" value="1"/>
</dbReference>
<dbReference type="AlphaFoldDB" id="S9QIK3"/>
<dbReference type="GO" id="GO:0016853">
    <property type="term" value="F:isomerase activity"/>
    <property type="evidence" value="ECO:0007669"/>
    <property type="project" value="UniProtKB-KW"/>
</dbReference>
<evidence type="ECO:0000313" key="5">
    <source>
        <dbReference type="Proteomes" id="UP000011682"/>
    </source>
</evidence>